<accession>E9RJB2</accession>
<dbReference type="RefSeq" id="WP_013603379.1">
    <property type="nucleotide sequence ID" value="NC_015149.1"/>
</dbReference>
<geneLocation type="plasmid" evidence="1">
    <name>pLS32</name>
</geneLocation>
<proteinExistence type="predicted"/>
<dbReference type="AlphaFoldDB" id="E9RJB2"/>
<sequence>MYYRIGTIKTIKEGEHEVDIKRDFTQEEQEKYFQYRKYLGLHINNKNLYNLIVRNGEEFEHFLDTIKDKDPSEIGSPDYVVFEANRLFMNYLSMIRTYIDHIPSSLSKTFDSKVKDEFDEFLSVIYDNYFEYRFLYKLRNLAQHFGIPISNLISNEQGNHITMSQSYLLSYKKWGTVKEEVKNMEESIPVKGLALRMNVIMNTVYLFVMKFYVEGIIESLKWFDSLQGELGGSTILAVSDSPEEYGKGKFKFQPMNTDEFINAVHDLNENPGINIELIE</sequence>
<keyword evidence="1" id="KW-0614">Plasmid</keyword>
<dbReference type="EMBL" id="AB615353">
    <property type="protein sequence ID" value="BAJ77111.1"/>
    <property type="molecule type" value="Genomic_DNA"/>
</dbReference>
<protein>
    <submittedName>
        <fullName evidence="1">Uncharacterized protein</fullName>
    </submittedName>
</protein>
<organism evidence="1">
    <name type="scientific">Bacillus subtilis subsp. natto</name>
    <dbReference type="NCBI Taxonomy" id="86029"/>
    <lineage>
        <taxon>Bacteria</taxon>
        <taxon>Bacillati</taxon>
        <taxon>Bacillota</taxon>
        <taxon>Bacilli</taxon>
        <taxon>Bacillales</taxon>
        <taxon>Bacillaceae</taxon>
        <taxon>Bacillus</taxon>
    </lineage>
</organism>
<evidence type="ECO:0000313" key="1">
    <source>
        <dbReference type="EMBL" id="BAJ77111.1"/>
    </source>
</evidence>
<reference evidence="1" key="1">
    <citation type="journal article" date="1997" name="Proc. Natl. Acad. Sci. U.S.A.">
        <title>Experimental surgery to create subgenomes of Bacillus subtilis 168.</title>
        <authorList>
            <person name="Itaya M."/>
            <person name="Tanaka T."/>
        </authorList>
    </citation>
    <scope>NUCLEOTIDE SEQUENCE</scope>
    <source>
        <strain evidence="1">IAM 11631</strain>
        <plasmid evidence="1">pLS32</plasmid>
    </source>
</reference>
<reference evidence="1" key="2">
    <citation type="submission" date="2011-02" db="EMBL/GenBank/DDBJ databases">
        <title>Genetic factors for stable replication of pLS32 in Bacillus subtilis.</title>
        <authorList>
            <person name="Itaya M."/>
        </authorList>
    </citation>
    <scope>NUCLEOTIDE SEQUENCE</scope>
    <source>
        <strain evidence="1">IAM 11631</strain>
        <plasmid evidence="1">pLS32</plasmid>
    </source>
</reference>
<name>E9RJB2_BACNA</name>